<dbReference type="GO" id="GO:0044715">
    <property type="term" value="F:8-oxo-dGDP phosphatase activity"/>
    <property type="evidence" value="ECO:0007669"/>
    <property type="project" value="TreeGrafter"/>
</dbReference>
<dbReference type="CDD" id="cd03425">
    <property type="entry name" value="NUDIX_MutT_NudA_like"/>
    <property type="match status" value="1"/>
</dbReference>
<keyword evidence="5" id="KW-0479">Metal-binding</keyword>
<dbReference type="GO" id="GO:0044716">
    <property type="term" value="F:8-oxo-GDP phosphatase activity"/>
    <property type="evidence" value="ECO:0007669"/>
    <property type="project" value="TreeGrafter"/>
</dbReference>
<dbReference type="RefSeq" id="WP_108622550.1">
    <property type="nucleotide sequence ID" value="NZ_CP028901.1"/>
</dbReference>
<evidence type="ECO:0000256" key="8">
    <source>
        <dbReference type="ARBA" id="ARBA00022842"/>
    </source>
</evidence>
<dbReference type="GO" id="GO:0006260">
    <property type="term" value="P:DNA replication"/>
    <property type="evidence" value="ECO:0007669"/>
    <property type="project" value="UniProtKB-KW"/>
</dbReference>
<dbReference type="Gene3D" id="3.90.79.10">
    <property type="entry name" value="Nucleoside Triphosphate Pyrophosphohydrolase"/>
    <property type="match status" value="1"/>
</dbReference>
<evidence type="ECO:0000256" key="5">
    <source>
        <dbReference type="ARBA" id="ARBA00022723"/>
    </source>
</evidence>
<dbReference type="EMBL" id="CP028901">
    <property type="protein sequence ID" value="AWB35140.1"/>
    <property type="molecule type" value="Genomic_DNA"/>
</dbReference>
<dbReference type="InterPro" id="IPR000086">
    <property type="entry name" value="NUDIX_hydrolase_dom"/>
</dbReference>
<dbReference type="InterPro" id="IPR013785">
    <property type="entry name" value="Aldolase_TIM"/>
</dbReference>
<evidence type="ECO:0000256" key="11">
    <source>
        <dbReference type="ARBA" id="ARBA00036904"/>
    </source>
</evidence>
<evidence type="ECO:0000259" key="18">
    <source>
        <dbReference type="PROSITE" id="PS51462"/>
    </source>
</evidence>
<comment type="catalytic activity">
    <reaction evidence="11">
        <text>8-oxo-GTP + H2O = 8-oxo-GMP + diphosphate + H(+)</text>
        <dbReference type="Rhea" id="RHEA:67616"/>
        <dbReference type="ChEBI" id="CHEBI:15377"/>
        <dbReference type="ChEBI" id="CHEBI:15378"/>
        <dbReference type="ChEBI" id="CHEBI:33019"/>
        <dbReference type="ChEBI" id="CHEBI:143553"/>
        <dbReference type="ChEBI" id="CHEBI:145694"/>
    </reaction>
</comment>
<evidence type="ECO:0000256" key="2">
    <source>
        <dbReference type="ARBA" id="ARBA00005582"/>
    </source>
</evidence>
<sequence length="321" mass="35389">MRETITDVAVGVIRREDGQILIGSRPEGKPWAGWWELPGGKIEPGESVGQALQRELLEEIGIHVTRMRPWVTHVHRYPNTTVRLHFWQVTGWTGQPSSLEKQQLQWTSVQDALNREDLLPATYPPLRWLQIPTRYLISNVGSSSRLPAFINQLQTALAQGITLVQWREPGWQALSGEEPVHAGMLQALALCQAAGARLLVNSVHPSLWWAQSDGVHLRADDAIALATRPTLPDGSWVGVSTHNLVQLAKARELNAEFAVLGPVLETASHPDGTPLGWEQFERLRENAGLPVLAIGGQSSKTLETARLRGAHGIAGIRQIID</sequence>
<evidence type="ECO:0000256" key="15">
    <source>
        <dbReference type="ARBA" id="ARBA00041979"/>
    </source>
</evidence>
<dbReference type="InterPro" id="IPR020084">
    <property type="entry name" value="NUDIX_hydrolase_CS"/>
</dbReference>
<dbReference type="Gene3D" id="3.20.20.70">
    <property type="entry name" value="Aldolase class I"/>
    <property type="match status" value="1"/>
</dbReference>
<dbReference type="GO" id="GO:0006281">
    <property type="term" value="P:DNA repair"/>
    <property type="evidence" value="ECO:0007669"/>
    <property type="project" value="UniProtKB-KW"/>
</dbReference>
<keyword evidence="20" id="KW-1185">Reference proteome</keyword>
<organism evidence="19 20">
    <name type="scientific">Orrella marina</name>
    <dbReference type="NCBI Taxonomy" id="2163011"/>
    <lineage>
        <taxon>Bacteria</taxon>
        <taxon>Pseudomonadati</taxon>
        <taxon>Pseudomonadota</taxon>
        <taxon>Betaproteobacteria</taxon>
        <taxon>Burkholderiales</taxon>
        <taxon>Alcaligenaceae</taxon>
        <taxon>Orrella</taxon>
    </lineage>
</organism>
<keyword evidence="6" id="KW-0227">DNA damage</keyword>
<dbReference type="EC" id="3.6.1.55" evidence="12"/>
<feature type="domain" description="Nudix hydrolase" evidence="18">
    <location>
        <begin position="3"/>
        <end position="131"/>
    </location>
</feature>
<comment type="similarity">
    <text evidence="2 17">Belongs to the Nudix hydrolase family.</text>
</comment>
<keyword evidence="7 17" id="KW-0378">Hydrolase</keyword>
<evidence type="ECO:0000256" key="6">
    <source>
        <dbReference type="ARBA" id="ARBA00022763"/>
    </source>
</evidence>
<keyword evidence="3" id="KW-0515">Mutator protein</keyword>
<dbReference type="CDD" id="cd00564">
    <property type="entry name" value="TMP_TenI"/>
    <property type="match status" value="1"/>
</dbReference>
<dbReference type="OrthoDB" id="9810648at2"/>
<keyword evidence="9" id="KW-0234">DNA repair</keyword>
<keyword evidence="8" id="KW-0460">Magnesium</keyword>
<dbReference type="PANTHER" id="PTHR47707:SF1">
    <property type="entry name" value="NUDIX HYDROLASE FAMILY PROTEIN"/>
    <property type="match status" value="1"/>
</dbReference>
<reference evidence="19 20" key="1">
    <citation type="submission" date="2018-04" db="EMBL/GenBank/DDBJ databases">
        <title>Bordetella sp. HZ20 isolated from seawater.</title>
        <authorList>
            <person name="Sun C."/>
        </authorList>
    </citation>
    <scope>NUCLEOTIDE SEQUENCE [LARGE SCALE GENOMIC DNA]</scope>
    <source>
        <strain evidence="19 20">HZ20</strain>
    </source>
</reference>
<dbReference type="Proteomes" id="UP000244571">
    <property type="component" value="Chromosome"/>
</dbReference>
<dbReference type="SUPFAM" id="SSF55811">
    <property type="entry name" value="Nudix"/>
    <property type="match status" value="1"/>
</dbReference>
<evidence type="ECO:0000313" key="20">
    <source>
        <dbReference type="Proteomes" id="UP000244571"/>
    </source>
</evidence>
<protein>
    <recommendedName>
        <fullName evidence="13">8-oxo-dGTP diphosphatase</fullName>
        <ecNumber evidence="12">3.6.1.55</ecNumber>
    </recommendedName>
    <alternativeName>
        <fullName evidence="16">7,8-dihydro-8-oxoguanine-triphosphatase</fullName>
    </alternativeName>
    <alternativeName>
        <fullName evidence="15">Mutator protein MutT</fullName>
    </alternativeName>
    <alternativeName>
        <fullName evidence="14">dGTP pyrophosphohydrolase</fullName>
    </alternativeName>
</protein>
<evidence type="ECO:0000256" key="17">
    <source>
        <dbReference type="RuleBase" id="RU003476"/>
    </source>
</evidence>
<evidence type="ECO:0000313" key="19">
    <source>
        <dbReference type="EMBL" id="AWB35140.1"/>
    </source>
</evidence>
<dbReference type="InterPro" id="IPR022998">
    <property type="entry name" value="ThiamineP_synth_TenI"/>
</dbReference>
<evidence type="ECO:0000256" key="12">
    <source>
        <dbReference type="ARBA" id="ARBA00038905"/>
    </source>
</evidence>
<dbReference type="GO" id="GO:0035539">
    <property type="term" value="F:8-oxo-7,8-dihydrodeoxyguanosine triphosphate pyrophosphatase activity"/>
    <property type="evidence" value="ECO:0007669"/>
    <property type="project" value="UniProtKB-EC"/>
</dbReference>
<dbReference type="AlphaFoldDB" id="A0A2R4XMV3"/>
<dbReference type="Pfam" id="PF00293">
    <property type="entry name" value="NUDIX"/>
    <property type="match status" value="1"/>
</dbReference>
<accession>A0A2R4XMV3</accession>
<keyword evidence="4" id="KW-0235">DNA replication</keyword>
<evidence type="ECO:0000256" key="1">
    <source>
        <dbReference type="ARBA" id="ARBA00001946"/>
    </source>
</evidence>
<dbReference type="KEGG" id="boz:DBV39_16965"/>
<dbReference type="SUPFAM" id="SSF51391">
    <property type="entry name" value="Thiamin phosphate synthase"/>
    <property type="match status" value="1"/>
</dbReference>
<dbReference type="PROSITE" id="PS00893">
    <property type="entry name" value="NUDIX_BOX"/>
    <property type="match status" value="1"/>
</dbReference>
<dbReference type="GO" id="GO:0046872">
    <property type="term" value="F:metal ion binding"/>
    <property type="evidence" value="ECO:0007669"/>
    <property type="project" value="UniProtKB-KW"/>
</dbReference>
<dbReference type="InterPro" id="IPR047127">
    <property type="entry name" value="MutT-like"/>
</dbReference>
<name>A0A2R4XMV3_9BURK</name>
<evidence type="ECO:0000256" key="14">
    <source>
        <dbReference type="ARBA" id="ARBA00041592"/>
    </source>
</evidence>
<dbReference type="InterPro" id="IPR036206">
    <property type="entry name" value="ThiamineP_synth_sf"/>
</dbReference>
<evidence type="ECO:0000256" key="7">
    <source>
        <dbReference type="ARBA" id="ARBA00022801"/>
    </source>
</evidence>
<evidence type="ECO:0000256" key="13">
    <source>
        <dbReference type="ARBA" id="ARBA00040794"/>
    </source>
</evidence>
<dbReference type="PANTHER" id="PTHR47707">
    <property type="entry name" value="8-OXO-DGTP DIPHOSPHATASE"/>
    <property type="match status" value="1"/>
</dbReference>
<evidence type="ECO:0000256" key="4">
    <source>
        <dbReference type="ARBA" id="ARBA00022705"/>
    </source>
</evidence>
<comment type="cofactor">
    <cofactor evidence="1">
        <name>Mg(2+)</name>
        <dbReference type="ChEBI" id="CHEBI:18420"/>
    </cofactor>
</comment>
<proteinExistence type="inferred from homology"/>
<evidence type="ECO:0000256" key="3">
    <source>
        <dbReference type="ARBA" id="ARBA00022457"/>
    </source>
</evidence>
<evidence type="ECO:0000256" key="9">
    <source>
        <dbReference type="ARBA" id="ARBA00023204"/>
    </source>
</evidence>
<dbReference type="NCBIfam" id="NF006530">
    <property type="entry name" value="PRK08999.1"/>
    <property type="match status" value="1"/>
</dbReference>
<evidence type="ECO:0000256" key="10">
    <source>
        <dbReference type="ARBA" id="ARBA00035861"/>
    </source>
</evidence>
<dbReference type="PRINTS" id="PR00502">
    <property type="entry name" value="NUDIXFAMILY"/>
</dbReference>
<gene>
    <name evidence="19" type="ORF">DBV39_16965</name>
</gene>
<dbReference type="GO" id="GO:0008413">
    <property type="term" value="F:8-oxo-7,8-dihydroguanosine triphosphate pyrophosphatase activity"/>
    <property type="evidence" value="ECO:0007669"/>
    <property type="project" value="TreeGrafter"/>
</dbReference>
<dbReference type="InterPro" id="IPR015797">
    <property type="entry name" value="NUDIX_hydrolase-like_dom_sf"/>
</dbReference>
<dbReference type="Pfam" id="PF02581">
    <property type="entry name" value="TMP-TENI"/>
    <property type="match status" value="1"/>
</dbReference>
<evidence type="ECO:0000256" key="16">
    <source>
        <dbReference type="ARBA" id="ARBA00042798"/>
    </source>
</evidence>
<dbReference type="PROSITE" id="PS51462">
    <property type="entry name" value="NUDIX"/>
    <property type="match status" value="1"/>
</dbReference>
<dbReference type="InterPro" id="IPR020476">
    <property type="entry name" value="Nudix_hydrolase"/>
</dbReference>
<comment type="catalytic activity">
    <reaction evidence="10">
        <text>8-oxo-dGTP + H2O = 8-oxo-dGMP + diphosphate + H(+)</text>
        <dbReference type="Rhea" id="RHEA:31575"/>
        <dbReference type="ChEBI" id="CHEBI:15377"/>
        <dbReference type="ChEBI" id="CHEBI:15378"/>
        <dbReference type="ChEBI" id="CHEBI:33019"/>
        <dbReference type="ChEBI" id="CHEBI:63224"/>
        <dbReference type="ChEBI" id="CHEBI:77896"/>
        <dbReference type="EC" id="3.6.1.55"/>
    </reaction>
</comment>
<dbReference type="GO" id="GO:0009228">
    <property type="term" value="P:thiamine biosynthetic process"/>
    <property type="evidence" value="ECO:0007669"/>
    <property type="project" value="UniProtKB-KW"/>
</dbReference>